<gene>
    <name evidence="2" type="ORF">PXEA_LOCUS2327</name>
</gene>
<evidence type="ECO:0000256" key="1">
    <source>
        <dbReference type="SAM" id="SignalP"/>
    </source>
</evidence>
<dbReference type="AlphaFoldDB" id="A0A448WD69"/>
<dbReference type="SUPFAM" id="SSF47473">
    <property type="entry name" value="EF-hand"/>
    <property type="match status" value="1"/>
</dbReference>
<feature type="signal peptide" evidence="1">
    <location>
        <begin position="1"/>
        <end position="25"/>
    </location>
</feature>
<accession>A0A448WD69</accession>
<feature type="chain" id="PRO_5019544221" description="EH domain-containing protein" evidence="1">
    <location>
        <begin position="26"/>
        <end position="232"/>
    </location>
</feature>
<dbReference type="EMBL" id="CAAALY010004969">
    <property type="protein sequence ID" value="VEL08887.1"/>
    <property type="molecule type" value="Genomic_DNA"/>
</dbReference>
<evidence type="ECO:0000313" key="3">
    <source>
        <dbReference type="Proteomes" id="UP000784294"/>
    </source>
</evidence>
<sequence length="232" mass="26359">MHVRPLWLTELVVLVVCAAHRQTQAVLIVNHILDKPISQLSNCNHCAREMHAVGLTRIVENHVQTHKSYSPFLTEAQHSYLLARSFFVSGPFRYSSTRSHAHTKAPPRDPCLGFLAFLLEPRQVSMACDNGFTQEQLELIDQKFPDFRDNKTLDCSDLKDALQVLGAPLPGYEVRKLLETKKGRLTEHELLAMYTKAMNMTDKSIRKDLVLKMAQEVLVSNGLNYPLDKTPH</sequence>
<keyword evidence="3" id="KW-1185">Reference proteome</keyword>
<keyword evidence="1" id="KW-0732">Signal</keyword>
<evidence type="ECO:0008006" key="4">
    <source>
        <dbReference type="Google" id="ProtNLM"/>
    </source>
</evidence>
<dbReference type="InterPro" id="IPR011992">
    <property type="entry name" value="EF-hand-dom_pair"/>
</dbReference>
<dbReference type="OrthoDB" id="10622407at2759"/>
<name>A0A448WD69_9PLAT</name>
<organism evidence="2 3">
    <name type="scientific">Protopolystoma xenopodis</name>
    <dbReference type="NCBI Taxonomy" id="117903"/>
    <lineage>
        <taxon>Eukaryota</taxon>
        <taxon>Metazoa</taxon>
        <taxon>Spiralia</taxon>
        <taxon>Lophotrochozoa</taxon>
        <taxon>Platyhelminthes</taxon>
        <taxon>Monogenea</taxon>
        <taxon>Polyopisthocotylea</taxon>
        <taxon>Polystomatidea</taxon>
        <taxon>Polystomatidae</taxon>
        <taxon>Protopolystoma</taxon>
    </lineage>
</organism>
<proteinExistence type="predicted"/>
<protein>
    <recommendedName>
        <fullName evidence="4">EH domain-containing protein</fullName>
    </recommendedName>
</protein>
<evidence type="ECO:0000313" key="2">
    <source>
        <dbReference type="EMBL" id="VEL08887.1"/>
    </source>
</evidence>
<reference evidence="2" key="1">
    <citation type="submission" date="2018-11" db="EMBL/GenBank/DDBJ databases">
        <authorList>
            <consortium name="Pathogen Informatics"/>
        </authorList>
    </citation>
    <scope>NUCLEOTIDE SEQUENCE</scope>
</reference>
<dbReference type="Proteomes" id="UP000784294">
    <property type="component" value="Unassembled WGS sequence"/>
</dbReference>
<comment type="caution">
    <text evidence="2">The sequence shown here is derived from an EMBL/GenBank/DDBJ whole genome shotgun (WGS) entry which is preliminary data.</text>
</comment>